<sequence length="274" mass="30595">MTFPKNWKGKFQARPGNARLSINNWVETTTHQMIKDLLPAGTVDTNTDLVLVNAAYFKGMWESRFNPDLTQKEIFYVSPSKQITVDMMHMEGTFKHDVSETLGAHILELPYKGDNISMFIMLPPFSNTESSIDTTLKNLNLDTFKSVVENDNLISKKVQVALPKFSLETTIELTPILESMGVGGLFAGDADFSWLTPKKISVDATVHKARIDINEKGAQAAAATAILTFRMSTDEEDEPPIQFTCNHPFAYIIYNKMSHTVLFVGVLKNPASVK</sequence>
<dbReference type="GO" id="GO:0005615">
    <property type="term" value="C:extracellular space"/>
    <property type="evidence" value="ECO:0007669"/>
    <property type="project" value="InterPro"/>
</dbReference>
<accession>A0A653DHC2</accession>
<dbReference type="InterPro" id="IPR042178">
    <property type="entry name" value="Serpin_sf_1"/>
</dbReference>
<protein>
    <recommendedName>
        <fullName evidence="4">Serpin domain-containing protein</fullName>
    </recommendedName>
</protein>
<feature type="domain" description="Serpin" evidence="4">
    <location>
        <begin position="1"/>
        <end position="270"/>
    </location>
</feature>
<dbReference type="SMART" id="SM00093">
    <property type="entry name" value="SERPIN"/>
    <property type="match status" value="1"/>
</dbReference>
<dbReference type="AlphaFoldDB" id="A0A653DHC2"/>
<dbReference type="EMBL" id="CAACVG010012005">
    <property type="protein sequence ID" value="VEN59399.1"/>
    <property type="molecule type" value="Genomic_DNA"/>
</dbReference>
<dbReference type="GO" id="GO:0004867">
    <property type="term" value="F:serine-type endopeptidase inhibitor activity"/>
    <property type="evidence" value="ECO:0007669"/>
    <property type="project" value="UniProtKB-KW"/>
</dbReference>
<dbReference type="Gene3D" id="2.10.310.10">
    <property type="entry name" value="Serpins superfamily"/>
    <property type="match status" value="1"/>
</dbReference>
<dbReference type="Pfam" id="PF00079">
    <property type="entry name" value="Serpin"/>
    <property type="match status" value="1"/>
</dbReference>
<reference evidence="5 6" key="1">
    <citation type="submission" date="2019-01" db="EMBL/GenBank/DDBJ databases">
        <authorList>
            <person name="Sayadi A."/>
        </authorList>
    </citation>
    <scope>NUCLEOTIDE SEQUENCE [LARGE SCALE GENOMIC DNA]</scope>
</reference>
<dbReference type="InterPro" id="IPR000215">
    <property type="entry name" value="Serpin_fam"/>
</dbReference>
<name>A0A653DHC2_CALMS</name>
<dbReference type="InterPro" id="IPR023796">
    <property type="entry name" value="Serpin_dom"/>
</dbReference>
<gene>
    <name evidence="5" type="ORF">CALMAC_LOCUS17418</name>
</gene>
<comment type="similarity">
    <text evidence="3">Belongs to the serpin family.</text>
</comment>
<evidence type="ECO:0000256" key="1">
    <source>
        <dbReference type="ARBA" id="ARBA00022690"/>
    </source>
</evidence>
<keyword evidence="6" id="KW-1185">Reference proteome</keyword>
<evidence type="ECO:0000313" key="5">
    <source>
        <dbReference type="EMBL" id="VEN59399.1"/>
    </source>
</evidence>
<dbReference type="Proteomes" id="UP000410492">
    <property type="component" value="Unassembled WGS sequence"/>
</dbReference>
<evidence type="ECO:0000256" key="2">
    <source>
        <dbReference type="ARBA" id="ARBA00022900"/>
    </source>
</evidence>
<dbReference type="Gene3D" id="2.30.39.10">
    <property type="entry name" value="Alpha-1-antitrypsin, domain 1"/>
    <property type="match status" value="1"/>
</dbReference>
<dbReference type="PANTHER" id="PTHR11461:SF278">
    <property type="entry name" value="SERINE PROTEASE INHIBITOR 88EA"/>
    <property type="match status" value="1"/>
</dbReference>
<proteinExistence type="inferred from homology"/>
<evidence type="ECO:0000256" key="3">
    <source>
        <dbReference type="RuleBase" id="RU000411"/>
    </source>
</evidence>
<keyword evidence="2" id="KW-0722">Serine protease inhibitor</keyword>
<dbReference type="PANTHER" id="PTHR11461">
    <property type="entry name" value="SERINE PROTEASE INHIBITOR, SERPIN"/>
    <property type="match status" value="1"/>
</dbReference>
<dbReference type="InterPro" id="IPR036186">
    <property type="entry name" value="Serpin_sf"/>
</dbReference>
<organism evidence="5 6">
    <name type="scientific">Callosobruchus maculatus</name>
    <name type="common">Southern cowpea weevil</name>
    <name type="synonym">Pulse bruchid</name>
    <dbReference type="NCBI Taxonomy" id="64391"/>
    <lineage>
        <taxon>Eukaryota</taxon>
        <taxon>Metazoa</taxon>
        <taxon>Ecdysozoa</taxon>
        <taxon>Arthropoda</taxon>
        <taxon>Hexapoda</taxon>
        <taxon>Insecta</taxon>
        <taxon>Pterygota</taxon>
        <taxon>Neoptera</taxon>
        <taxon>Endopterygota</taxon>
        <taxon>Coleoptera</taxon>
        <taxon>Polyphaga</taxon>
        <taxon>Cucujiformia</taxon>
        <taxon>Chrysomeloidea</taxon>
        <taxon>Chrysomelidae</taxon>
        <taxon>Bruchinae</taxon>
        <taxon>Bruchini</taxon>
        <taxon>Callosobruchus</taxon>
    </lineage>
</organism>
<dbReference type="SUPFAM" id="SSF56574">
    <property type="entry name" value="Serpins"/>
    <property type="match status" value="1"/>
</dbReference>
<dbReference type="InterPro" id="IPR042185">
    <property type="entry name" value="Serpin_sf_2"/>
</dbReference>
<keyword evidence="1" id="KW-0646">Protease inhibitor</keyword>
<evidence type="ECO:0000259" key="4">
    <source>
        <dbReference type="SMART" id="SM00093"/>
    </source>
</evidence>
<dbReference type="Gene3D" id="3.30.497.10">
    <property type="entry name" value="Antithrombin, subunit I, domain 2"/>
    <property type="match status" value="1"/>
</dbReference>
<evidence type="ECO:0000313" key="6">
    <source>
        <dbReference type="Proteomes" id="UP000410492"/>
    </source>
</evidence>
<dbReference type="OrthoDB" id="671595at2759"/>